<feature type="transmembrane region" description="Helical" evidence="5">
    <location>
        <begin position="161"/>
        <end position="186"/>
    </location>
</feature>
<dbReference type="PANTHER" id="PTHR43879">
    <property type="entry name" value="ABC TRANSPORTER PERMEASE PROTEIN"/>
    <property type="match status" value="1"/>
</dbReference>
<comment type="similarity">
    <text evidence="5">Belongs to the binding-protein-dependent transport system permease family.</text>
</comment>
<dbReference type="Proteomes" id="UP000700706">
    <property type="component" value="Unassembled WGS sequence"/>
</dbReference>
<evidence type="ECO:0000256" key="5">
    <source>
        <dbReference type="RuleBase" id="RU363032"/>
    </source>
</evidence>
<dbReference type="GO" id="GO:0005886">
    <property type="term" value="C:plasma membrane"/>
    <property type="evidence" value="ECO:0007669"/>
    <property type="project" value="UniProtKB-SubCell"/>
</dbReference>
<comment type="caution">
    <text evidence="8">The sequence shown here is derived from an EMBL/GenBank/DDBJ whole genome shotgun (WGS) entry which is preliminary data.</text>
</comment>
<evidence type="ECO:0000313" key="9">
    <source>
        <dbReference type="Proteomes" id="UP000700706"/>
    </source>
</evidence>
<dbReference type="CDD" id="cd06261">
    <property type="entry name" value="TM_PBP2"/>
    <property type="match status" value="1"/>
</dbReference>
<evidence type="ECO:0000256" key="6">
    <source>
        <dbReference type="SAM" id="MobiDB-lite"/>
    </source>
</evidence>
<reference evidence="8" key="1">
    <citation type="submission" date="2020-06" db="EMBL/GenBank/DDBJ databases">
        <title>Stable isotope informed genome-resolved metagenomics uncovers potential trophic interactions in rhizosphere soil.</title>
        <authorList>
            <person name="Starr E.P."/>
            <person name="Shi S."/>
            <person name="Blazewicz S.J."/>
            <person name="Koch B.J."/>
            <person name="Probst A.J."/>
            <person name="Hungate B.A."/>
            <person name="Pett-Ridge J."/>
            <person name="Firestone M.K."/>
            <person name="Banfield J.F."/>
        </authorList>
    </citation>
    <scope>NUCLEOTIDE SEQUENCE</scope>
    <source>
        <strain evidence="8">YM_69_17</strain>
    </source>
</reference>
<dbReference type="AlphaFoldDB" id="A0A952FRZ1"/>
<feature type="region of interest" description="Disordered" evidence="6">
    <location>
        <begin position="1"/>
        <end position="21"/>
    </location>
</feature>
<evidence type="ECO:0000259" key="7">
    <source>
        <dbReference type="PROSITE" id="PS50928"/>
    </source>
</evidence>
<evidence type="ECO:0000313" key="8">
    <source>
        <dbReference type="EMBL" id="MBW8728340.1"/>
    </source>
</evidence>
<name>A0A952FRZ1_9PROT</name>
<dbReference type="Pfam" id="PF00528">
    <property type="entry name" value="BPD_transp_1"/>
    <property type="match status" value="1"/>
</dbReference>
<sequence length="306" mass="33334">MTHTAVAGASRTQSPARAARRPARKVSASRAGLYAVLVLAALFFAIPLLIVLSTSLKPMDEIREGSIFALPMAPTLEPWSKAWLSACTGLFCDGLHVGFWNSIRILVPSVILSVLAGALNGYALAQWRFRHADKILTALMLGAFIPYQVILYPLVKIFSNMGLYGTLPGIVLIHVIFGLPTLTLIFRNFYAGLPEELVKAARVDGAGFFRIFLQIMLPMSVNILMVALILQVTGIWNDYLLGYIFAGRENLPMTVQLNNIVNTTTGTIEYNVNMAATVLTALPPLLVYFLSGRYFVRGIASGAVKG</sequence>
<dbReference type="GO" id="GO:0055085">
    <property type="term" value="P:transmembrane transport"/>
    <property type="evidence" value="ECO:0007669"/>
    <property type="project" value="InterPro"/>
</dbReference>
<feature type="transmembrane region" description="Helical" evidence="5">
    <location>
        <begin position="105"/>
        <end position="123"/>
    </location>
</feature>
<evidence type="ECO:0000256" key="1">
    <source>
        <dbReference type="ARBA" id="ARBA00004651"/>
    </source>
</evidence>
<keyword evidence="2 5" id="KW-0812">Transmembrane</keyword>
<gene>
    <name evidence="8" type="ORF">JF625_24755</name>
</gene>
<dbReference type="InterPro" id="IPR035906">
    <property type="entry name" value="MetI-like_sf"/>
</dbReference>
<feature type="domain" description="ABC transmembrane type-1" evidence="7">
    <location>
        <begin position="99"/>
        <end position="291"/>
    </location>
</feature>
<evidence type="ECO:0000256" key="4">
    <source>
        <dbReference type="ARBA" id="ARBA00023136"/>
    </source>
</evidence>
<dbReference type="PANTHER" id="PTHR43879:SF1">
    <property type="entry name" value="GLUCOSE IMPORT SYSTEM PERMEASE PROTEIN GLCU"/>
    <property type="match status" value="1"/>
</dbReference>
<accession>A0A952FRZ1</accession>
<keyword evidence="5" id="KW-0813">Transport</keyword>
<feature type="transmembrane region" description="Helical" evidence="5">
    <location>
        <begin position="31"/>
        <end position="52"/>
    </location>
</feature>
<feature type="transmembrane region" description="Helical" evidence="5">
    <location>
        <begin position="274"/>
        <end position="296"/>
    </location>
</feature>
<dbReference type="Gene3D" id="1.10.3720.10">
    <property type="entry name" value="MetI-like"/>
    <property type="match status" value="1"/>
</dbReference>
<comment type="subcellular location">
    <subcellularLocation>
        <location evidence="1 5">Cell membrane</location>
        <topology evidence="1 5">Multi-pass membrane protein</topology>
    </subcellularLocation>
</comment>
<dbReference type="InterPro" id="IPR000515">
    <property type="entry name" value="MetI-like"/>
</dbReference>
<keyword evidence="3 5" id="KW-1133">Transmembrane helix</keyword>
<organism evidence="8 9">
    <name type="scientific">Inquilinus limosus</name>
    <dbReference type="NCBI Taxonomy" id="171674"/>
    <lineage>
        <taxon>Bacteria</taxon>
        <taxon>Pseudomonadati</taxon>
        <taxon>Pseudomonadota</taxon>
        <taxon>Alphaproteobacteria</taxon>
        <taxon>Rhodospirillales</taxon>
        <taxon>Rhodospirillaceae</taxon>
        <taxon>Inquilinus</taxon>
    </lineage>
</organism>
<feature type="transmembrane region" description="Helical" evidence="5">
    <location>
        <begin position="135"/>
        <end position="155"/>
    </location>
</feature>
<evidence type="ECO:0000256" key="3">
    <source>
        <dbReference type="ARBA" id="ARBA00022989"/>
    </source>
</evidence>
<feature type="transmembrane region" description="Helical" evidence="5">
    <location>
        <begin position="207"/>
        <end position="230"/>
    </location>
</feature>
<evidence type="ECO:0000256" key="2">
    <source>
        <dbReference type="ARBA" id="ARBA00022692"/>
    </source>
</evidence>
<dbReference type="EMBL" id="JAEKLZ010000393">
    <property type="protein sequence ID" value="MBW8728340.1"/>
    <property type="molecule type" value="Genomic_DNA"/>
</dbReference>
<dbReference type="PROSITE" id="PS50928">
    <property type="entry name" value="ABC_TM1"/>
    <property type="match status" value="1"/>
</dbReference>
<keyword evidence="4 5" id="KW-0472">Membrane</keyword>
<protein>
    <submittedName>
        <fullName evidence="8">Carbohydrate ABC transporter permease</fullName>
    </submittedName>
</protein>
<proteinExistence type="inferred from homology"/>
<dbReference type="SUPFAM" id="SSF161098">
    <property type="entry name" value="MetI-like"/>
    <property type="match status" value="1"/>
</dbReference>